<dbReference type="PANTHER" id="PTHR47991">
    <property type="entry name" value="OXOGLUTARATE/IRON-DEPENDENT DIOXYGENASE"/>
    <property type="match status" value="1"/>
</dbReference>
<comment type="caution">
    <text evidence="6">The sequence shown here is derived from an EMBL/GenBank/DDBJ whole genome shotgun (WGS) entry which is preliminary data.</text>
</comment>
<evidence type="ECO:0000313" key="7">
    <source>
        <dbReference type="Proteomes" id="UP000019478"/>
    </source>
</evidence>
<proteinExistence type="inferred from homology"/>
<dbReference type="Pfam" id="PF12697">
    <property type="entry name" value="Abhydrolase_6"/>
    <property type="match status" value="1"/>
</dbReference>
<keyword evidence="7" id="KW-1185">Reference proteome</keyword>
<dbReference type="GO" id="GO:0046872">
    <property type="term" value="F:metal ion binding"/>
    <property type="evidence" value="ECO:0007669"/>
    <property type="project" value="UniProtKB-KW"/>
</dbReference>
<gene>
    <name evidence="6" type="ORF">A1O3_02358</name>
</gene>
<evidence type="ECO:0000256" key="1">
    <source>
        <dbReference type="ARBA" id="ARBA00008056"/>
    </source>
</evidence>
<evidence type="ECO:0000259" key="5">
    <source>
        <dbReference type="PROSITE" id="PS51471"/>
    </source>
</evidence>
<organism evidence="6 7">
    <name type="scientific">Capronia epimyces CBS 606.96</name>
    <dbReference type="NCBI Taxonomy" id="1182542"/>
    <lineage>
        <taxon>Eukaryota</taxon>
        <taxon>Fungi</taxon>
        <taxon>Dikarya</taxon>
        <taxon>Ascomycota</taxon>
        <taxon>Pezizomycotina</taxon>
        <taxon>Eurotiomycetes</taxon>
        <taxon>Chaetothyriomycetidae</taxon>
        <taxon>Chaetothyriales</taxon>
        <taxon>Herpotrichiellaceae</taxon>
        <taxon>Capronia</taxon>
    </lineage>
</organism>
<dbReference type="Pfam" id="PF14226">
    <property type="entry name" value="DIOX_N"/>
    <property type="match status" value="1"/>
</dbReference>
<name>W9Y8W7_9EURO</name>
<keyword evidence="3" id="KW-0408">Iron</keyword>
<dbReference type="InterPro" id="IPR005123">
    <property type="entry name" value="Oxoglu/Fe-dep_dioxygenase_dom"/>
</dbReference>
<evidence type="ECO:0000313" key="6">
    <source>
        <dbReference type="EMBL" id="EXJ89292.1"/>
    </source>
</evidence>
<evidence type="ECO:0000256" key="4">
    <source>
        <dbReference type="SAM" id="MobiDB-lite"/>
    </source>
</evidence>
<reference evidence="6 7" key="1">
    <citation type="submission" date="2013-03" db="EMBL/GenBank/DDBJ databases">
        <title>The Genome Sequence of Capronia epimyces CBS 606.96.</title>
        <authorList>
            <consortium name="The Broad Institute Genomics Platform"/>
            <person name="Cuomo C."/>
            <person name="de Hoog S."/>
            <person name="Gorbushina A."/>
            <person name="Walker B."/>
            <person name="Young S.K."/>
            <person name="Zeng Q."/>
            <person name="Gargeya S."/>
            <person name="Fitzgerald M."/>
            <person name="Haas B."/>
            <person name="Abouelleil A."/>
            <person name="Allen A.W."/>
            <person name="Alvarado L."/>
            <person name="Arachchi H.M."/>
            <person name="Berlin A.M."/>
            <person name="Chapman S.B."/>
            <person name="Gainer-Dewar J."/>
            <person name="Goldberg J."/>
            <person name="Griggs A."/>
            <person name="Gujja S."/>
            <person name="Hansen M."/>
            <person name="Howarth C."/>
            <person name="Imamovic A."/>
            <person name="Ireland A."/>
            <person name="Larimer J."/>
            <person name="McCowan C."/>
            <person name="Murphy C."/>
            <person name="Pearson M."/>
            <person name="Poon T.W."/>
            <person name="Priest M."/>
            <person name="Roberts A."/>
            <person name="Saif S."/>
            <person name="Shea T."/>
            <person name="Sisk P."/>
            <person name="Sykes S."/>
            <person name="Wortman J."/>
            <person name="Nusbaum C."/>
            <person name="Birren B."/>
        </authorList>
    </citation>
    <scope>NUCLEOTIDE SEQUENCE [LARGE SCALE GENOMIC DNA]</scope>
    <source>
        <strain evidence="6 7">CBS 606.96</strain>
    </source>
</reference>
<keyword evidence="2" id="KW-0479">Metal-binding</keyword>
<feature type="domain" description="Fe2OG dioxygenase" evidence="5">
    <location>
        <begin position="495"/>
        <end position="607"/>
    </location>
</feature>
<sequence>MAQRTTLTFGDSGIRTSGIFSRPSDTLTSARQPLLVLIHGGGTNASYFDNDEFHSVPTDFNKLGFDVLNINRTGYGGNPIPNTATPIFDSIPVYADFIAHVYQLHGSQGGIVLIGHSLGAAISLIIAAQHGNRLPLLGVSALGVIPSKTRPKLGIFESLKSNPGNERVPRTGPPSAQDLRAFLGAPEFFDLAKAPATLPIFEDAVVKELLEWLDPATQDRLITEIGPAVQVPLQYLAAEIEISWNSLEEGRPIFDEAKKIFTHVPRLDSDILLGGGHNYEFSVNSQRLLDRRVQFIRSLVSSPSPSEHHDHDHDPDPASFQRVPVLDLDQAQSPDTRPLFLQQLRNALLHVGFFYLKNTGIYQELTHALISKTREFFDLPLEEKLKVEMVNSKHFLGYARLGTEITAQKSDFREQIDFATELPAPGPSEPVYRNLRGPNQWPAEHGNANSILGFRDTIERYLSQATNLSQQLTRLIAESLEISPDSFDGLFDTPNHNKLKLIKYPPPKPDDRDVQGVGPHQDYCFLTLLLQASDHRGLEVQNKSGDWIPASPIPDTLVINIGRALEAVTGGLCKATTHRVNLNAENFVDGHGRPLGPRYSMPVFQGLSLDLSAKDIRLQIPQHVKDLVQDQEIQTKAERTFNDMFQRKLGEGTFLARLTSHKDVAQRWYPELLQEALRAQQVFKENKRVSASA</sequence>
<dbReference type="AlphaFoldDB" id="W9Y8W7"/>
<dbReference type="GeneID" id="19166489"/>
<dbReference type="InterPro" id="IPR027443">
    <property type="entry name" value="IPNS-like_sf"/>
</dbReference>
<dbReference type="EMBL" id="AMGY01000002">
    <property type="protein sequence ID" value="EXJ89292.1"/>
    <property type="molecule type" value="Genomic_DNA"/>
</dbReference>
<dbReference type="InterPro" id="IPR044861">
    <property type="entry name" value="IPNS-like_FE2OG_OXY"/>
</dbReference>
<dbReference type="Proteomes" id="UP000019478">
    <property type="component" value="Unassembled WGS sequence"/>
</dbReference>
<dbReference type="SUPFAM" id="SSF51197">
    <property type="entry name" value="Clavaminate synthase-like"/>
    <property type="match status" value="1"/>
</dbReference>
<dbReference type="GO" id="GO:0044283">
    <property type="term" value="P:small molecule biosynthetic process"/>
    <property type="evidence" value="ECO:0007669"/>
    <property type="project" value="UniProtKB-ARBA"/>
</dbReference>
<evidence type="ECO:0000256" key="3">
    <source>
        <dbReference type="ARBA" id="ARBA00023004"/>
    </source>
</evidence>
<dbReference type="Pfam" id="PF03171">
    <property type="entry name" value="2OG-FeII_Oxy"/>
    <property type="match status" value="1"/>
</dbReference>
<dbReference type="InterPro" id="IPR026992">
    <property type="entry name" value="DIOX_N"/>
</dbReference>
<dbReference type="InterPro" id="IPR050295">
    <property type="entry name" value="Plant_2OG-oxidoreductases"/>
</dbReference>
<dbReference type="InterPro" id="IPR000073">
    <property type="entry name" value="AB_hydrolase_1"/>
</dbReference>
<dbReference type="InterPro" id="IPR029058">
    <property type="entry name" value="AB_hydrolase_fold"/>
</dbReference>
<comment type="similarity">
    <text evidence="1">Belongs to the iron/ascorbate-dependent oxidoreductase family.</text>
</comment>
<dbReference type="eggNOG" id="KOG0143">
    <property type="taxonomic scope" value="Eukaryota"/>
</dbReference>
<feature type="compositionally biased region" description="Basic and acidic residues" evidence="4">
    <location>
        <begin position="306"/>
        <end position="316"/>
    </location>
</feature>
<evidence type="ECO:0000256" key="2">
    <source>
        <dbReference type="ARBA" id="ARBA00022723"/>
    </source>
</evidence>
<dbReference type="PROSITE" id="PS51471">
    <property type="entry name" value="FE2OG_OXY"/>
    <property type="match status" value="1"/>
</dbReference>
<accession>W9Y8W7</accession>
<dbReference type="Gene3D" id="2.60.120.330">
    <property type="entry name" value="B-lactam Antibiotic, Isopenicillin N Synthase, Chain"/>
    <property type="match status" value="1"/>
</dbReference>
<dbReference type="Gene3D" id="3.40.50.1820">
    <property type="entry name" value="alpha/beta hydrolase"/>
    <property type="match status" value="1"/>
</dbReference>
<feature type="region of interest" description="Disordered" evidence="4">
    <location>
        <begin position="301"/>
        <end position="320"/>
    </location>
</feature>
<dbReference type="SUPFAM" id="SSF53474">
    <property type="entry name" value="alpha/beta-Hydrolases"/>
    <property type="match status" value="1"/>
</dbReference>
<dbReference type="RefSeq" id="XP_007730689.1">
    <property type="nucleotide sequence ID" value="XM_007732499.1"/>
</dbReference>
<dbReference type="HOGENOM" id="CLU_401792_0_0_1"/>
<dbReference type="STRING" id="1182542.W9Y8W7"/>
<dbReference type="OrthoDB" id="627829at2759"/>
<protein>
    <recommendedName>
        <fullName evidence="5">Fe2OG dioxygenase domain-containing protein</fullName>
    </recommendedName>
</protein>